<organism evidence="1 2">
    <name type="scientific">Planococcus citreus</name>
    <dbReference type="NCBI Taxonomy" id="1373"/>
    <lineage>
        <taxon>Bacteria</taxon>
        <taxon>Bacillati</taxon>
        <taxon>Bacillota</taxon>
        <taxon>Bacilli</taxon>
        <taxon>Bacillales</taxon>
        <taxon>Caryophanaceae</taxon>
        <taxon>Planococcus</taxon>
    </lineage>
</organism>
<reference evidence="1 2" key="1">
    <citation type="submission" date="2018-10" db="EMBL/GenBank/DDBJ databases">
        <title>Genomic Encyclopedia of Type Strains, Phase IV (KMG-IV): sequencing the most valuable type-strain genomes for metagenomic binning, comparative biology and taxonomic classification.</title>
        <authorList>
            <person name="Goeker M."/>
        </authorList>
    </citation>
    <scope>NUCLEOTIDE SEQUENCE [LARGE SCALE GENOMIC DNA]</scope>
    <source>
        <strain evidence="1 2">DSM 20549</strain>
    </source>
</reference>
<dbReference type="Pfam" id="PF07617">
    <property type="entry name" value="DUF1579"/>
    <property type="match status" value="1"/>
</dbReference>
<sequence length="152" mass="18242">MPPSTRKEMMARLDFFVGTWAIEVYHPELQPTPITGEASFEWLDERYVVQRTQIDKPEFPSSMIIYDWDDAKGQYVQHYFDSRGVTRLYEMSFQEGLWKLWRNEPDFSPLDFHQRFSGIVNETGNLIESSWEQSADGVHWQHDFRLNYRRKP</sequence>
<name>A0A497YGN6_9BACL</name>
<evidence type="ECO:0000313" key="1">
    <source>
        <dbReference type="EMBL" id="RLJ86732.1"/>
    </source>
</evidence>
<gene>
    <name evidence="1" type="ORF">DFR62_2335</name>
</gene>
<protein>
    <submittedName>
        <fullName evidence="1">Uncharacterized protein DUF1579</fullName>
    </submittedName>
</protein>
<dbReference type="OrthoDB" id="8481162at2"/>
<dbReference type="Proteomes" id="UP000280791">
    <property type="component" value="Unassembled WGS sequence"/>
</dbReference>
<dbReference type="RefSeq" id="WP_121300485.1">
    <property type="nucleotide sequence ID" value="NZ_QBEW01000042.1"/>
</dbReference>
<dbReference type="AlphaFoldDB" id="A0A497YGN6"/>
<evidence type="ECO:0000313" key="2">
    <source>
        <dbReference type="Proteomes" id="UP000280791"/>
    </source>
</evidence>
<dbReference type="EMBL" id="RCCP01000003">
    <property type="protein sequence ID" value="RLJ86732.1"/>
    <property type="molecule type" value="Genomic_DNA"/>
</dbReference>
<keyword evidence="2" id="KW-1185">Reference proteome</keyword>
<proteinExistence type="predicted"/>
<accession>A0A497YGN6</accession>
<comment type="caution">
    <text evidence="1">The sequence shown here is derived from an EMBL/GenBank/DDBJ whole genome shotgun (WGS) entry which is preliminary data.</text>
</comment>
<dbReference type="InterPro" id="IPR011473">
    <property type="entry name" value="DUF1579"/>
</dbReference>